<protein>
    <submittedName>
        <fullName evidence="1">Uncharacterized protein</fullName>
    </submittedName>
</protein>
<sequence>MAKKSKGFKDLLNLEQRQQQQRATSDALAQRFTQGQWGKGGSEVVVEPEGQVKMSEVIEDFVTPFLDVATTPKARKKLFAIAIFGWNLALMPEGTRQLEVEKAVAAICAGFSDDRLGEDTRIILNDFIEHKLTEFPDYKRLVLDFELREDKRGTRYISIMSTPDPAD</sequence>
<organism evidence="1 2">
    <name type="scientific">Shackletoniella antarctica</name>
    <dbReference type="NCBI Taxonomy" id="268115"/>
    <lineage>
        <taxon>Bacteria</taxon>
        <taxon>Bacillati</taxon>
        <taxon>Cyanobacteriota</taxon>
        <taxon>Cyanophyceae</taxon>
        <taxon>Oculatellales</taxon>
        <taxon>Oculatellaceae</taxon>
        <taxon>Shackletoniella</taxon>
    </lineage>
</organism>
<dbReference type="Proteomes" id="UP000249081">
    <property type="component" value="Unassembled WGS sequence"/>
</dbReference>
<dbReference type="EMBL" id="QBMN01000037">
    <property type="protein sequence ID" value="PZO42934.1"/>
    <property type="molecule type" value="Genomic_DNA"/>
</dbReference>
<comment type="caution">
    <text evidence="1">The sequence shown here is derived from an EMBL/GenBank/DDBJ whole genome shotgun (WGS) entry which is preliminary data.</text>
</comment>
<name>A0A2W4WD20_9CYAN</name>
<gene>
    <name evidence="1" type="ORF">DCF17_07225</name>
</gene>
<reference evidence="1 2" key="2">
    <citation type="submission" date="2018-06" db="EMBL/GenBank/DDBJ databases">
        <title>Metagenomic assembly of (sub)arctic Cyanobacteria and their associated microbiome from non-axenic cultures.</title>
        <authorList>
            <person name="Baurain D."/>
        </authorList>
    </citation>
    <scope>NUCLEOTIDE SEQUENCE [LARGE SCALE GENOMIC DNA]</scope>
    <source>
        <strain evidence="1">ULC041bin1</strain>
    </source>
</reference>
<dbReference type="AlphaFoldDB" id="A0A2W4WD20"/>
<accession>A0A2W4WD20</accession>
<proteinExistence type="predicted"/>
<evidence type="ECO:0000313" key="1">
    <source>
        <dbReference type="EMBL" id="PZO42934.1"/>
    </source>
</evidence>
<evidence type="ECO:0000313" key="2">
    <source>
        <dbReference type="Proteomes" id="UP000249081"/>
    </source>
</evidence>
<reference evidence="2" key="1">
    <citation type="submission" date="2018-04" db="EMBL/GenBank/DDBJ databases">
        <authorList>
            <person name="Cornet L."/>
        </authorList>
    </citation>
    <scope>NUCLEOTIDE SEQUENCE [LARGE SCALE GENOMIC DNA]</scope>
</reference>